<protein>
    <submittedName>
        <fullName evidence="2">Class I SAM-dependent methyltransferase</fullName>
    </submittedName>
</protein>
<dbReference type="GO" id="GO:0032259">
    <property type="term" value="P:methylation"/>
    <property type="evidence" value="ECO:0007669"/>
    <property type="project" value="UniProtKB-KW"/>
</dbReference>
<keyword evidence="2" id="KW-0489">Methyltransferase</keyword>
<feature type="domain" description="Methyltransferase" evidence="1">
    <location>
        <begin position="43"/>
        <end position="129"/>
    </location>
</feature>
<comment type="caution">
    <text evidence="2">The sequence shown here is derived from an EMBL/GenBank/DDBJ whole genome shotgun (WGS) entry which is preliminary data.</text>
</comment>
<dbReference type="SUPFAM" id="SSF53335">
    <property type="entry name" value="S-adenosyl-L-methionine-dependent methyltransferases"/>
    <property type="match status" value="1"/>
</dbReference>
<evidence type="ECO:0000313" key="5">
    <source>
        <dbReference type="Proteomes" id="UP001139409"/>
    </source>
</evidence>
<dbReference type="GO" id="GO:0008168">
    <property type="term" value="F:methyltransferase activity"/>
    <property type="evidence" value="ECO:0007669"/>
    <property type="project" value="UniProtKB-KW"/>
</dbReference>
<dbReference type="EMBL" id="JAIXNE010000004">
    <property type="protein sequence ID" value="MCA6077462.1"/>
    <property type="molecule type" value="Genomic_DNA"/>
</dbReference>
<dbReference type="InterPro" id="IPR041698">
    <property type="entry name" value="Methyltransf_25"/>
</dbReference>
<evidence type="ECO:0000259" key="1">
    <source>
        <dbReference type="Pfam" id="PF13649"/>
    </source>
</evidence>
<gene>
    <name evidence="2" type="ORF">LDX50_09760</name>
    <name evidence="3" type="ORF">LDX50_15730</name>
    <name evidence="4" type="ORF">LDX50_21450</name>
</gene>
<dbReference type="InterPro" id="IPR029063">
    <property type="entry name" value="SAM-dependent_MTases_sf"/>
</dbReference>
<evidence type="ECO:0000313" key="4">
    <source>
        <dbReference type="EMBL" id="MCA6077462.1"/>
    </source>
</evidence>
<dbReference type="AlphaFoldDB" id="A0A9X1HS10"/>
<organism evidence="2 5">
    <name type="scientific">Fulvivirga sedimenti</name>
    <dbReference type="NCBI Taxonomy" id="2879465"/>
    <lineage>
        <taxon>Bacteria</taxon>
        <taxon>Pseudomonadati</taxon>
        <taxon>Bacteroidota</taxon>
        <taxon>Cytophagia</taxon>
        <taxon>Cytophagales</taxon>
        <taxon>Fulvivirgaceae</taxon>
        <taxon>Fulvivirga</taxon>
    </lineage>
</organism>
<proteinExistence type="predicted"/>
<dbReference type="EMBL" id="JAIXNE010000002">
    <property type="protein sequence ID" value="MCA6075157.1"/>
    <property type="molecule type" value="Genomic_DNA"/>
</dbReference>
<keyword evidence="2" id="KW-0808">Transferase</keyword>
<dbReference type="RefSeq" id="WP_225698262.1">
    <property type="nucleotide sequence ID" value="NZ_JAIXNE010000002.1"/>
</dbReference>
<dbReference type="EMBL" id="JAIXNE010000003">
    <property type="protein sequence ID" value="MCA6076334.1"/>
    <property type="molecule type" value="Genomic_DNA"/>
</dbReference>
<dbReference type="Pfam" id="PF13649">
    <property type="entry name" value="Methyltransf_25"/>
    <property type="match status" value="1"/>
</dbReference>
<sequence>MKDFWDERYREPEYAYGTKPNQFFAHALKELNPHGKIFLPAEGEGRNAVFAASLGLEVVAFDISEEGKRKAEALAADNFVDINYTVGNLNQLKLEPESFDVIGLIYAHFETYIKVAYHNQFISLLKPGGFVIFEAFSKNHIKFQKLNPHAGGPKNVDMLFSIEDMHKLFAGLETITLVEKLIDLEEGKYHNGKASVIRYIGQKPVE</sequence>
<evidence type="ECO:0000313" key="3">
    <source>
        <dbReference type="EMBL" id="MCA6076334.1"/>
    </source>
</evidence>
<name>A0A9X1HS10_9BACT</name>
<evidence type="ECO:0000313" key="2">
    <source>
        <dbReference type="EMBL" id="MCA6075157.1"/>
    </source>
</evidence>
<reference evidence="2" key="1">
    <citation type="submission" date="2021-09" db="EMBL/GenBank/DDBJ databases">
        <title>Fulvivirga sp. isolated from coastal sediment.</title>
        <authorList>
            <person name="Yu H."/>
        </authorList>
    </citation>
    <scope>NUCLEOTIDE SEQUENCE</scope>
    <source>
        <strain evidence="2">1062</strain>
    </source>
</reference>
<keyword evidence="5" id="KW-1185">Reference proteome</keyword>
<dbReference type="Gene3D" id="3.40.50.150">
    <property type="entry name" value="Vaccinia Virus protein VP39"/>
    <property type="match status" value="1"/>
</dbReference>
<dbReference type="Proteomes" id="UP001139409">
    <property type="component" value="Unassembled WGS sequence"/>
</dbReference>
<accession>A0A9X1HS10</accession>